<evidence type="ECO:0000256" key="3">
    <source>
        <dbReference type="PROSITE-ProRule" id="PRU00023"/>
    </source>
</evidence>
<evidence type="ECO:0000313" key="5">
    <source>
        <dbReference type="EnsemblProtists" id="EKX44252"/>
    </source>
</evidence>
<evidence type="ECO:0000256" key="1">
    <source>
        <dbReference type="ARBA" id="ARBA00022737"/>
    </source>
</evidence>
<dbReference type="PaxDb" id="55529-EKX44252"/>
<dbReference type="PANTHER" id="PTHR24198:SF165">
    <property type="entry name" value="ANKYRIN REPEAT-CONTAINING PROTEIN-RELATED"/>
    <property type="match status" value="1"/>
</dbReference>
<dbReference type="Gene3D" id="1.25.40.20">
    <property type="entry name" value="Ankyrin repeat-containing domain"/>
    <property type="match status" value="1"/>
</dbReference>
<dbReference type="SUPFAM" id="SSF48403">
    <property type="entry name" value="Ankyrin repeat"/>
    <property type="match status" value="1"/>
</dbReference>
<dbReference type="InterPro" id="IPR002110">
    <property type="entry name" value="Ankyrin_rpt"/>
</dbReference>
<dbReference type="SMART" id="SM00248">
    <property type="entry name" value="ANK"/>
    <property type="match status" value="2"/>
</dbReference>
<feature type="non-terminal residue" evidence="4">
    <location>
        <position position="1"/>
    </location>
</feature>
<dbReference type="GeneID" id="17300968"/>
<dbReference type="RefSeq" id="XP_005831232.1">
    <property type="nucleotide sequence ID" value="XM_005831175.1"/>
</dbReference>
<keyword evidence="6" id="KW-1185">Reference proteome</keyword>
<dbReference type="KEGG" id="gtt:GUITHDRAFT_49121"/>
<feature type="repeat" description="ANK" evidence="3">
    <location>
        <begin position="8"/>
        <end position="40"/>
    </location>
</feature>
<gene>
    <name evidence="4" type="ORF">GUITHDRAFT_49121</name>
</gene>
<dbReference type="PROSITE" id="PS50297">
    <property type="entry name" value="ANK_REP_REGION"/>
    <property type="match status" value="2"/>
</dbReference>
<name>L1J7F1_GUITC</name>
<keyword evidence="2 3" id="KW-0040">ANK repeat</keyword>
<dbReference type="PROSITE" id="PS50088">
    <property type="entry name" value="ANK_REPEAT"/>
    <property type="match status" value="2"/>
</dbReference>
<dbReference type="OrthoDB" id="194358at2759"/>
<dbReference type="PANTHER" id="PTHR24198">
    <property type="entry name" value="ANKYRIN REPEAT AND PROTEIN KINASE DOMAIN-CONTAINING PROTEIN"/>
    <property type="match status" value="1"/>
</dbReference>
<dbReference type="InterPro" id="IPR036770">
    <property type="entry name" value="Ankyrin_rpt-contain_sf"/>
</dbReference>
<feature type="repeat" description="ANK" evidence="3">
    <location>
        <begin position="41"/>
        <end position="66"/>
    </location>
</feature>
<evidence type="ECO:0000256" key="2">
    <source>
        <dbReference type="ARBA" id="ARBA00023043"/>
    </source>
</evidence>
<dbReference type="Proteomes" id="UP000011087">
    <property type="component" value="Unassembled WGS sequence"/>
</dbReference>
<evidence type="ECO:0000313" key="6">
    <source>
        <dbReference type="Proteomes" id="UP000011087"/>
    </source>
</evidence>
<dbReference type="Pfam" id="PF12796">
    <property type="entry name" value="Ank_2"/>
    <property type="match status" value="1"/>
</dbReference>
<protein>
    <submittedName>
        <fullName evidence="4 5">Uncharacterized protein</fullName>
    </submittedName>
</protein>
<dbReference type="HOGENOM" id="CLU_000134_45_4_1"/>
<keyword evidence="1" id="KW-0677">Repeat</keyword>
<organism evidence="4">
    <name type="scientific">Guillardia theta (strain CCMP2712)</name>
    <name type="common">Cryptophyte</name>
    <dbReference type="NCBI Taxonomy" id="905079"/>
    <lineage>
        <taxon>Eukaryota</taxon>
        <taxon>Cryptophyceae</taxon>
        <taxon>Pyrenomonadales</taxon>
        <taxon>Geminigeraceae</taxon>
        <taxon>Guillardia</taxon>
    </lineage>
</organism>
<reference evidence="6" key="2">
    <citation type="submission" date="2012-11" db="EMBL/GenBank/DDBJ databases">
        <authorList>
            <person name="Kuo A."/>
            <person name="Curtis B.A."/>
            <person name="Tanifuji G."/>
            <person name="Burki F."/>
            <person name="Gruber A."/>
            <person name="Irimia M."/>
            <person name="Maruyama S."/>
            <person name="Arias M.C."/>
            <person name="Ball S.G."/>
            <person name="Gile G.H."/>
            <person name="Hirakawa Y."/>
            <person name="Hopkins J.F."/>
            <person name="Rensing S.A."/>
            <person name="Schmutz J."/>
            <person name="Symeonidi A."/>
            <person name="Elias M."/>
            <person name="Eveleigh R.J."/>
            <person name="Herman E.K."/>
            <person name="Klute M.J."/>
            <person name="Nakayama T."/>
            <person name="Obornik M."/>
            <person name="Reyes-Prieto A."/>
            <person name="Armbrust E.V."/>
            <person name="Aves S.J."/>
            <person name="Beiko R.G."/>
            <person name="Coutinho P."/>
            <person name="Dacks J.B."/>
            <person name="Durnford D.G."/>
            <person name="Fast N.M."/>
            <person name="Green B.R."/>
            <person name="Grisdale C."/>
            <person name="Hempe F."/>
            <person name="Henrissat B."/>
            <person name="Hoppner M.P."/>
            <person name="Ishida K.-I."/>
            <person name="Kim E."/>
            <person name="Koreny L."/>
            <person name="Kroth P.G."/>
            <person name="Liu Y."/>
            <person name="Malik S.-B."/>
            <person name="Maier U.G."/>
            <person name="McRose D."/>
            <person name="Mock T."/>
            <person name="Neilson J.A."/>
            <person name="Onodera N.T."/>
            <person name="Poole A.M."/>
            <person name="Pritham E.J."/>
            <person name="Richards T.A."/>
            <person name="Rocap G."/>
            <person name="Roy S.W."/>
            <person name="Sarai C."/>
            <person name="Schaack S."/>
            <person name="Shirato S."/>
            <person name="Slamovits C.H."/>
            <person name="Spencer D.F."/>
            <person name="Suzuki S."/>
            <person name="Worden A.Z."/>
            <person name="Zauner S."/>
            <person name="Barry K."/>
            <person name="Bell C."/>
            <person name="Bharti A.K."/>
            <person name="Crow J.A."/>
            <person name="Grimwood J."/>
            <person name="Kramer R."/>
            <person name="Lindquist E."/>
            <person name="Lucas S."/>
            <person name="Salamov A."/>
            <person name="McFadden G.I."/>
            <person name="Lane C.E."/>
            <person name="Keeling P.J."/>
            <person name="Gray M.W."/>
            <person name="Grigoriev I.V."/>
            <person name="Archibald J.M."/>
        </authorList>
    </citation>
    <scope>NUCLEOTIDE SEQUENCE</scope>
    <source>
        <strain evidence="6">CCMP2712</strain>
    </source>
</reference>
<dbReference type="EnsemblProtists" id="EKX44252">
    <property type="protein sequence ID" value="EKX44252"/>
    <property type="gene ID" value="GUITHDRAFT_49121"/>
</dbReference>
<accession>L1J7F1</accession>
<dbReference type="AlphaFoldDB" id="L1J7F1"/>
<sequence length="66" mass="7450">DPDLRDEHFRTALHVASTCGQKKAVRTLLRRGAEIDNKDAEGRTALVLAELHRHEEVADYLREKGA</sequence>
<feature type="non-terminal residue" evidence="4">
    <location>
        <position position="66"/>
    </location>
</feature>
<proteinExistence type="predicted"/>
<reference evidence="4 6" key="1">
    <citation type="journal article" date="2012" name="Nature">
        <title>Algal genomes reveal evolutionary mosaicism and the fate of nucleomorphs.</title>
        <authorList>
            <consortium name="DOE Joint Genome Institute"/>
            <person name="Curtis B.A."/>
            <person name="Tanifuji G."/>
            <person name="Burki F."/>
            <person name="Gruber A."/>
            <person name="Irimia M."/>
            <person name="Maruyama S."/>
            <person name="Arias M.C."/>
            <person name="Ball S.G."/>
            <person name="Gile G.H."/>
            <person name="Hirakawa Y."/>
            <person name="Hopkins J.F."/>
            <person name="Kuo A."/>
            <person name="Rensing S.A."/>
            <person name="Schmutz J."/>
            <person name="Symeonidi A."/>
            <person name="Elias M."/>
            <person name="Eveleigh R.J."/>
            <person name="Herman E.K."/>
            <person name="Klute M.J."/>
            <person name="Nakayama T."/>
            <person name="Obornik M."/>
            <person name="Reyes-Prieto A."/>
            <person name="Armbrust E.V."/>
            <person name="Aves S.J."/>
            <person name="Beiko R.G."/>
            <person name="Coutinho P."/>
            <person name="Dacks J.B."/>
            <person name="Durnford D.G."/>
            <person name="Fast N.M."/>
            <person name="Green B.R."/>
            <person name="Grisdale C.J."/>
            <person name="Hempel F."/>
            <person name="Henrissat B."/>
            <person name="Hoppner M.P."/>
            <person name="Ishida K."/>
            <person name="Kim E."/>
            <person name="Koreny L."/>
            <person name="Kroth P.G."/>
            <person name="Liu Y."/>
            <person name="Malik S.B."/>
            <person name="Maier U.G."/>
            <person name="McRose D."/>
            <person name="Mock T."/>
            <person name="Neilson J.A."/>
            <person name="Onodera N.T."/>
            <person name="Poole A.M."/>
            <person name="Pritham E.J."/>
            <person name="Richards T.A."/>
            <person name="Rocap G."/>
            <person name="Roy S.W."/>
            <person name="Sarai C."/>
            <person name="Schaack S."/>
            <person name="Shirato S."/>
            <person name="Slamovits C.H."/>
            <person name="Spencer D.F."/>
            <person name="Suzuki S."/>
            <person name="Worden A.Z."/>
            <person name="Zauner S."/>
            <person name="Barry K."/>
            <person name="Bell C."/>
            <person name="Bharti A.K."/>
            <person name="Crow J.A."/>
            <person name="Grimwood J."/>
            <person name="Kramer R."/>
            <person name="Lindquist E."/>
            <person name="Lucas S."/>
            <person name="Salamov A."/>
            <person name="McFadden G.I."/>
            <person name="Lane C.E."/>
            <person name="Keeling P.J."/>
            <person name="Gray M.W."/>
            <person name="Grigoriev I.V."/>
            <person name="Archibald J.M."/>
        </authorList>
    </citation>
    <scope>NUCLEOTIDE SEQUENCE</scope>
    <source>
        <strain evidence="4 6">CCMP2712</strain>
    </source>
</reference>
<evidence type="ECO:0000313" key="4">
    <source>
        <dbReference type="EMBL" id="EKX44252.1"/>
    </source>
</evidence>
<dbReference type="EMBL" id="JH993005">
    <property type="protein sequence ID" value="EKX44252.1"/>
    <property type="molecule type" value="Genomic_DNA"/>
</dbReference>
<reference evidence="5" key="3">
    <citation type="submission" date="2016-03" db="UniProtKB">
        <authorList>
            <consortium name="EnsemblProtists"/>
        </authorList>
    </citation>
    <scope>IDENTIFICATION</scope>
</reference>